<accession>A0A7U2NEK7</accession>
<dbReference type="Proteomes" id="UP000596329">
    <property type="component" value="Chromosome"/>
</dbReference>
<protein>
    <submittedName>
        <fullName evidence="5">HU family DNA-binding protein</fullName>
    </submittedName>
</protein>
<evidence type="ECO:0000256" key="3">
    <source>
        <dbReference type="ARBA" id="ARBA00023125"/>
    </source>
</evidence>
<evidence type="ECO:0000256" key="1">
    <source>
        <dbReference type="ARBA" id="ARBA00010529"/>
    </source>
</evidence>
<dbReference type="PROSITE" id="PS00045">
    <property type="entry name" value="HISTONE_LIKE"/>
    <property type="match status" value="1"/>
</dbReference>
<dbReference type="InterPro" id="IPR010992">
    <property type="entry name" value="IHF-like_DNA-bd_dom_sf"/>
</dbReference>
<evidence type="ECO:0000313" key="5">
    <source>
        <dbReference type="EMBL" id="QRE03523.1"/>
    </source>
</evidence>
<dbReference type="GO" id="GO:0030261">
    <property type="term" value="P:chromosome condensation"/>
    <property type="evidence" value="ECO:0007669"/>
    <property type="project" value="UniProtKB-KW"/>
</dbReference>
<dbReference type="Gene3D" id="4.10.520.10">
    <property type="entry name" value="IHF-like DNA-binding proteins"/>
    <property type="match status" value="1"/>
</dbReference>
<dbReference type="InterPro" id="IPR000119">
    <property type="entry name" value="Hist_DNA-bd"/>
</dbReference>
<sequence length="83" mass="9076">MNKNELTKDVADATNTTAAEASKMVDAVINAIKNGISQDGETKVSGFGIFKSVTRKERIGRNPQTGESLTIPEKEIVKFKPYF</sequence>
<dbReference type="GO" id="GO:0030527">
    <property type="term" value="F:structural constituent of chromatin"/>
    <property type="evidence" value="ECO:0007669"/>
    <property type="project" value="InterPro"/>
</dbReference>
<dbReference type="AlphaFoldDB" id="A0A7U2NEK7"/>
<organism evidence="5 6">
    <name type="scientific">Flavobacterium psychrophilum</name>
    <dbReference type="NCBI Taxonomy" id="96345"/>
    <lineage>
        <taxon>Bacteria</taxon>
        <taxon>Pseudomonadati</taxon>
        <taxon>Bacteroidota</taxon>
        <taxon>Flavobacteriia</taxon>
        <taxon>Flavobacteriales</taxon>
        <taxon>Flavobacteriaceae</taxon>
        <taxon>Flavobacterium</taxon>
    </lineage>
</organism>
<dbReference type="GO" id="GO:0003677">
    <property type="term" value="F:DNA binding"/>
    <property type="evidence" value="ECO:0007669"/>
    <property type="project" value="UniProtKB-KW"/>
</dbReference>
<dbReference type="InterPro" id="IPR020816">
    <property type="entry name" value="Histone-like_DNA-bd_CS"/>
</dbReference>
<dbReference type="SMART" id="SM00411">
    <property type="entry name" value="BHL"/>
    <property type="match status" value="1"/>
</dbReference>
<evidence type="ECO:0000313" key="6">
    <source>
        <dbReference type="Proteomes" id="UP000596329"/>
    </source>
</evidence>
<dbReference type="EMBL" id="CP059075">
    <property type="protein sequence ID" value="QRE03523.1"/>
    <property type="molecule type" value="Genomic_DNA"/>
</dbReference>
<dbReference type="SUPFAM" id="SSF47729">
    <property type="entry name" value="IHF-like DNA-binding proteins"/>
    <property type="match status" value="1"/>
</dbReference>
<gene>
    <name evidence="5" type="ORF">H0H26_11625</name>
</gene>
<reference evidence="5 6" key="1">
    <citation type="submission" date="2020-07" db="EMBL/GenBank/DDBJ databases">
        <title>Genomic characterization of Flavobacterium psychrophilum strains.</title>
        <authorList>
            <person name="Castillo D."/>
            <person name="Jorgensen J."/>
            <person name="Middelboe M."/>
        </authorList>
    </citation>
    <scope>NUCLEOTIDE SEQUENCE [LARGE SCALE GENOMIC DNA]</scope>
    <source>
        <strain evidence="5 6">FPS-R7</strain>
    </source>
</reference>
<proteinExistence type="inferred from homology"/>
<dbReference type="RefSeq" id="WP_203095828.1">
    <property type="nucleotide sequence ID" value="NZ_CP059075.1"/>
</dbReference>
<dbReference type="PANTHER" id="PTHR33175:SF3">
    <property type="entry name" value="DNA-BINDING PROTEIN HU-BETA"/>
    <property type="match status" value="1"/>
</dbReference>
<evidence type="ECO:0000256" key="2">
    <source>
        <dbReference type="ARBA" id="ARBA00023067"/>
    </source>
</evidence>
<dbReference type="Pfam" id="PF00216">
    <property type="entry name" value="Bac_DNA_binding"/>
    <property type="match status" value="1"/>
</dbReference>
<keyword evidence="2" id="KW-0226">DNA condensation</keyword>
<dbReference type="CDD" id="cd13831">
    <property type="entry name" value="HU"/>
    <property type="match status" value="1"/>
</dbReference>
<evidence type="ECO:0000256" key="4">
    <source>
        <dbReference type="RuleBase" id="RU003939"/>
    </source>
</evidence>
<keyword evidence="3 5" id="KW-0238">DNA-binding</keyword>
<dbReference type="PRINTS" id="PR01727">
    <property type="entry name" value="DNABINDINGHU"/>
</dbReference>
<name>A0A7U2NEK7_FLAPS</name>
<dbReference type="PANTHER" id="PTHR33175">
    <property type="entry name" value="DNA-BINDING PROTEIN HU"/>
    <property type="match status" value="1"/>
</dbReference>
<comment type="similarity">
    <text evidence="1 4">Belongs to the bacterial histone-like protein family.</text>
</comment>